<organism evidence="2 3">
    <name type="scientific">Chionoecetes opilio</name>
    <name type="common">Atlantic snow crab</name>
    <name type="synonym">Cancer opilio</name>
    <dbReference type="NCBI Taxonomy" id="41210"/>
    <lineage>
        <taxon>Eukaryota</taxon>
        <taxon>Metazoa</taxon>
        <taxon>Ecdysozoa</taxon>
        <taxon>Arthropoda</taxon>
        <taxon>Crustacea</taxon>
        <taxon>Multicrustacea</taxon>
        <taxon>Malacostraca</taxon>
        <taxon>Eumalacostraca</taxon>
        <taxon>Eucarida</taxon>
        <taxon>Decapoda</taxon>
        <taxon>Pleocyemata</taxon>
        <taxon>Brachyura</taxon>
        <taxon>Eubrachyura</taxon>
        <taxon>Majoidea</taxon>
        <taxon>Majidae</taxon>
        <taxon>Chionoecetes</taxon>
    </lineage>
</organism>
<keyword evidence="3" id="KW-1185">Reference proteome</keyword>
<dbReference type="Proteomes" id="UP000770661">
    <property type="component" value="Unassembled WGS sequence"/>
</dbReference>
<evidence type="ECO:0000313" key="3">
    <source>
        <dbReference type="Proteomes" id="UP000770661"/>
    </source>
</evidence>
<dbReference type="AlphaFoldDB" id="A0A8J4Y2C1"/>
<protein>
    <submittedName>
        <fullName evidence="2">Uncharacterized protein</fullName>
    </submittedName>
</protein>
<gene>
    <name evidence="2" type="ORF">GWK47_049768</name>
</gene>
<comment type="caution">
    <text evidence="2">The sequence shown here is derived from an EMBL/GenBank/DDBJ whole genome shotgun (WGS) entry which is preliminary data.</text>
</comment>
<name>A0A8J4Y2C1_CHIOP</name>
<sequence>MASSKRSLGRELRGGPRGWKARDGPPHERNVAPPPSISGIWGAQRSPSPSWAWPGGHWGSGGARPWSMGIADQGSRVSFDTTASNTGRRKTGARSSSNEKGESLLHFACRPNPGLGVHAVFCSVFWVFLIARDLSLNPFKPHGRLDQRTLARGNMVEEWGLF</sequence>
<evidence type="ECO:0000256" key="1">
    <source>
        <dbReference type="SAM" id="MobiDB-lite"/>
    </source>
</evidence>
<feature type="compositionally biased region" description="Basic and acidic residues" evidence="1">
    <location>
        <begin position="8"/>
        <end position="30"/>
    </location>
</feature>
<evidence type="ECO:0000313" key="2">
    <source>
        <dbReference type="EMBL" id="KAG0719785.1"/>
    </source>
</evidence>
<proteinExistence type="predicted"/>
<accession>A0A8J4Y2C1</accession>
<reference evidence="2" key="1">
    <citation type="submission" date="2020-07" db="EMBL/GenBank/DDBJ databases">
        <title>The High-quality genome of the commercially important snow crab, Chionoecetes opilio.</title>
        <authorList>
            <person name="Jeong J.-H."/>
            <person name="Ryu S."/>
        </authorList>
    </citation>
    <scope>NUCLEOTIDE SEQUENCE</scope>
    <source>
        <strain evidence="2">MADBK_172401_WGS</strain>
        <tissue evidence="2">Digestive gland</tissue>
    </source>
</reference>
<feature type="region of interest" description="Disordered" evidence="1">
    <location>
        <begin position="78"/>
        <end position="97"/>
    </location>
</feature>
<feature type="region of interest" description="Disordered" evidence="1">
    <location>
        <begin position="1"/>
        <end position="67"/>
    </location>
</feature>
<dbReference type="EMBL" id="JACEEZ010013932">
    <property type="protein sequence ID" value="KAG0719785.1"/>
    <property type="molecule type" value="Genomic_DNA"/>
</dbReference>